<dbReference type="EMBL" id="ASHM01217263">
    <property type="protein sequence ID" value="PNX67864.1"/>
    <property type="molecule type" value="Genomic_DNA"/>
</dbReference>
<dbReference type="Proteomes" id="UP000236291">
    <property type="component" value="Unassembled WGS sequence"/>
</dbReference>
<sequence length="55" mass="5984">MASLQPASQLPPSPTRPPENTAAAATKISFRDKLLGNQDPVPRREKVDLIGKNLF</sequence>
<accession>A0A2K3KNI7</accession>
<feature type="non-terminal residue" evidence="2">
    <location>
        <position position="55"/>
    </location>
</feature>
<evidence type="ECO:0000313" key="2">
    <source>
        <dbReference type="EMBL" id="PNX67864.1"/>
    </source>
</evidence>
<reference evidence="2 3" key="1">
    <citation type="journal article" date="2014" name="Am. J. Bot.">
        <title>Genome assembly and annotation for red clover (Trifolium pratense; Fabaceae).</title>
        <authorList>
            <person name="Istvanek J."/>
            <person name="Jaros M."/>
            <person name="Krenek A."/>
            <person name="Repkova J."/>
        </authorList>
    </citation>
    <scope>NUCLEOTIDE SEQUENCE [LARGE SCALE GENOMIC DNA]</scope>
    <source>
        <strain evidence="3">cv. Tatra</strain>
        <tissue evidence="2">Young leaves</tissue>
    </source>
</reference>
<gene>
    <name evidence="2" type="ORF">L195_g063714</name>
</gene>
<proteinExistence type="predicted"/>
<comment type="caution">
    <text evidence="2">The sequence shown here is derived from an EMBL/GenBank/DDBJ whole genome shotgun (WGS) entry which is preliminary data.</text>
</comment>
<evidence type="ECO:0000313" key="3">
    <source>
        <dbReference type="Proteomes" id="UP000236291"/>
    </source>
</evidence>
<evidence type="ECO:0000256" key="1">
    <source>
        <dbReference type="SAM" id="MobiDB-lite"/>
    </source>
</evidence>
<reference evidence="2 3" key="2">
    <citation type="journal article" date="2017" name="Front. Plant Sci.">
        <title>Gene Classification and Mining of Molecular Markers Useful in Red Clover (Trifolium pratense) Breeding.</title>
        <authorList>
            <person name="Istvanek J."/>
            <person name="Dluhosova J."/>
            <person name="Dluhos P."/>
            <person name="Patkova L."/>
            <person name="Nedelnik J."/>
            <person name="Repkova J."/>
        </authorList>
    </citation>
    <scope>NUCLEOTIDE SEQUENCE [LARGE SCALE GENOMIC DNA]</scope>
    <source>
        <strain evidence="3">cv. Tatra</strain>
        <tissue evidence="2">Young leaves</tissue>
    </source>
</reference>
<feature type="region of interest" description="Disordered" evidence="1">
    <location>
        <begin position="1"/>
        <end position="22"/>
    </location>
</feature>
<name>A0A2K3KNI7_TRIPR</name>
<protein>
    <submittedName>
        <fullName evidence="2">Uncharacterized protein</fullName>
    </submittedName>
</protein>
<dbReference type="AlphaFoldDB" id="A0A2K3KNI7"/>
<organism evidence="2 3">
    <name type="scientific">Trifolium pratense</name>
    <name type="common">Red clover</name>
    <dbReference type="NCBI Taxonomy" id="57577"/>
    <lineage>
        <taxon>Eukaryota</taxon>
        <taxon>Viridiplantae</taxon>
        <taxon>Streptophyta</taxon>
        <taxon>Embryophyta</taxon>
        <taxon>Tracheophyta</taxon>
        <taxon>Spermatophyta</taxon>
        <taxon>Magnoliopsida</taxon>
        <taxon>eudicotyledons</taxon>
        <taxon>Gunneridae</taxon>
        <taxon>Pentapetalae</taxon>
        <taxon>rosids</taxon>
        <taxon>fabids</taxon>
        <taxon>Fabales</taxon>
        <taxon>Fabaceae</taxon>
        <taxon>Papilionoideae</taxon>
        <taxon>50 kb inversion clade</taxon>
        <taxon>NPAAA clade</taxon>
        <taxon>Hologalegina</taxon>
        <taxon>IRL clade</taxon>
        <taxon>Trifolieae</taxon>
        <taxon>Trifolium</taxon>
    </lineage>
</organism>